<gene>
    <name evidence="2" type="ORF">FRX31_025302</name>
</gene>
<accession>A0A7J6VLV0</accession>
<feature type="region of interest" description="Disordered" evidence="1">
    <location>
        <begin position="66"/>
        <end position="101"/>
    </location>
</feature>
<keyword evidence="3" id="KW-1185">Reference proteome</keyword>
<evidence type="ECO:0000313" key="3">
    <source>
        <dbReference type="Proteomes" id="UP000554482"/>
    </source>
</evidence>
<dbReference type="AlphaFoldDB" id="A0A7J6VLV0"/>
<protein>
    <submittedName>
        <fullName evidence="2">Uncharacterized protein</fullName>
    </submittedName>
</protein>
<evidence type="ECO:0000256" key="1">
    <source>
        <dbReference type="SAM" id="MobiDB-lite"/>
    </source>
</evidence>
<dbReference type="EMBL" id="JABWDY010031141">
    <property type="protein sequence ID" value="KAF5185110.1"/>
    <property type="molecule type" value="Genomic_DNA"/>
</dbReference>
<feature type="region of interest" description="Disordered" evidence="1">
    <location>
        <begin position="1"/>
        <end position="50"/>
    </location>
</feature>
<evidence type="ECO:0000313" key="2">
    <source>
        <dbReference type="EMBL" id="KAF5185110.1"/>
    </source>
</evidence>
<organism evidence="2 3">
    <name type="scientific">Thalictrum thalictroides</name>
    <name type="common">Rue-anemone</name>
    <name type="synonym">Anemone thalictroides</name>
    <dbReference type="NCBI Taxonomy" id="46969"/>
    <lineage>
        <taxon>Eukaryota</taxon>
        <taxon>Viridiplantae</taxon>
        <taxon>Streptophyta</taxon>
        <taxon>Embryophyta</taxon>
        <taxon>Tracheophyta</taxon>
        <taxon>Spermatophyta</taxon>
        <taxon>Magnoliopsida</taxon>
        <taxon>Ranunculales</taxon>
        <taxon>Ranunculaceae</taxon>
        <taxon>Thalictroideae</taxon>
        <taxon>Thalictrum</taxon>
    </lineage>
</organism>
<proteinExistence type="predicted"/>
<reference evidence="2 3" key="1">
    <citation type="submission" date="2020-06" db="EMBL/GenBank/DDBJ databases">
        <title>Transcriptomic and genomic resources for Thalictrum thalictroides and T. hernandezii: Facilitating candidate gene discovery in an emerging model plant lineage.</title>
        <authorList>
            <person name="Arias T."/>
            <person name="Riano-Pachon D.M."/>
            <person name="Di Stilio V.S."/>
        </authorList>
    </citation>
    <scope>NUCLEOTIDE SEQUENCE [LARGE SCALE GENOMIC DNA]</scope>
    <source>
        <strain evidence="3">cv. WT478/WT964</strain>
        <tissue evidence="2">Leaves</tissue>
    </source>
</reference>
<sequence>MANEATLNLSKALPPLLPTSPTPFTSNPPPSTSDPAGEKNAPPSEGSANQNWLVVDLNCIRAQEQAEPIPAKQYDGAGKDKRWSSLLRNPPPSAGKEDLSFIDPTYEGENLIIEDEILEE</sequence>
<dbReference type="Proteomes" id="UP000554482">
    <property type="component" value="Unassembled WGS sequence"/>
</dbReference>
<feature type="compositionally biased region" description="Pro residues" evidence="1">
    <location>
        <begin position="15"/>
        <end position="32"/>
    </location>
</feature>
<name>A0A7J6VLV0_THATH</name>
<comment type="caution">
    <text evidence="2">The sequence shown here is derived from an EMBL/GenBank/DDBJ whole genome shotgun (WGS) entry which is preliminary data.</text>
</comment>